<dbReference type="PROSITE" id="PS51257">
    <property type="entry name" value="PROKAR_LIPOPROTEIN"/>
    <property type="match status" value="1"/>
</dbReference>
<gene>
    <name evidence="2" type="ORF">DI536_29920</name>
</gene>
<protein>
    <recommendedName>
        <fullName evidence="4">Lipoprotein</fullName>
    </recommendedName>
</protein>
<organism evidence="2 3">
    <name type="scientific">Archangium gephyra</name>
    <dbReference type="NCBI Taxonomy" id="48"/>
    <lineage>
        <taxon>Bacteria</taxon>
        <taxon>Pseudomonadati</taxon>
        <taxon>Myxococcota</taxon>
        <taxon>Myxococcia</taxon>
        <taxon>Myxococcales</taxon>
        <taxon>Cystobacterineae</taxon>
        <taxon>Archangiaceae</taxon>
        <taxon>Archangium</taxon>
    </lineage>
</organism>
<sequence>MLHRLLVPLCVLSLAACGGESDEAEAADESAAVSSTEAALTSELSDEVGTTGTPEDLAAAAETRVKANMQPSSCLTTTTAGATTTYVFNNCTGRYGLVTMTGTVTATYSRPSSDVVRVLIESTGFKANDATLNLKATVDATQQGSVKRAEIASETSGTGPRGNTVSREGDYTVTWDEATECITLDGTTGSTRVTSTTVSGFRKCKAQCPSSGTIVHSGARGREVTLTYDGSANAAWSTSGGRSGTVALRCGP</sequence>
<dbReference type="AlphaFoldDB" id="A0A2W5STH1"/>
<dbReference type="EMBL" id="QFQP01000037">
    <property type="protein sequence ID" value="PZR06579.1"/>
    <property type="molecule type" value="Genomic_DNA"/>
</dbReference>
<evidence type="ECO:0000313" key="3">
    <source>
        <dbReference type="Proteomes" id="UP000249061"/>
    </source>
</evidence>
<dbReference type="Proteomes" id="UP000249061">
    <property type="component" value="Unassembled WGS sequence"/>
</dbReference>
<proteinExistence type="predicted"/>
<evidence type="ECO:0000313" key="2">
    <source>
        <dbReference type="EMBL" id="PZR06579.1"/>
    </source>
</evidence>
<evidence type="ECO:0008006" key="4">
    <source>
        <dbReference type="Google" id="ProtNLM"/>
    </source>
</evidence>
<evidence type="ECO:0000256" key="1">
    <source>
        <dbReference type="SAM" id="MobiDB-lite"/>
    </source>
</evidence>
<name>A0A2W5STH1_9BACT</name>
<comment type="caution">
    <text evidence="2">The sequence shown here is derived from an EMBL/GenBank/DDBJ whole genome shotgun (WGS) entry which is preliminary data.</text>
</comment>
<reference evidence="2 3" key="1">
    <citation type="submission" date="2017-08" db="EMBL/GenBank/DDBJ databases">
        <title>Infants hospitalized years apart are colonized by the same room-sourced microbial strains.</title>
        <authorList>
            <person name="Brooks B."/>
            <person name="Olm M.R."/>
            <person name="Firek B.A."/>
            <person name="Baker R."/>
            <person name="Thomas B.C."/>
            <person name="Morowitz M.J."/>
            <person name="Banfield J.F."/>
        </authorList>
    </citation>
    <scope>NUCLEOTIDE SEQUENCE [LARGE SCALE GENOMIC DNA]</scope>
    <source>
        <strain evidence="2">S2_003_000_R2_14</strain>
    </source>
</reference>
<accession>A0A2W5STH1</accession>
<feature type="region of interest" description="Disordered" evidence="1">
    <location>
        <begin position="144"/>
        <end position="168"/>
    </location>
</feature>
<feature type="compositionally biased region" description="Polar residues" evidence="1">
    <location>
        <begin position="153"/>
        <end position="166"/>
    </location>
</feature>